<dbReference type="RefSeq" id="WP_122245898.1">
    <property type="nucleotide sequence ID" value="NZ_RDQJ01000032.1"/>
</dbReference>
<name>A0A3M6R218_9BURK</name>
<comment type="pathway">
    <text evidence="1">Cofactor biosynthesis; adenosylcobalamin biosynthesis.</text>
</comment>
<evidence type="ECO:0000256" key="4">
    <source>
        <dbReference type="ARBA" id="ARBA00022679"/>
    </source>
</evidence>
<dbReference type="GO" id="GO:0032259">
    <property type="term" value="P:methylation"/>
    <property type="evidence" value="ECO:0007669"/>
    <property type="project" value="UniProtKB-KW"/>
</dbReference>
<dbReference type="PIRSF" id="PIRSF036428">
    <property type="entry name" value="CobL"/>
    <property type="match status" value="1"/>
</dbReference>
<gene>
    <name evidence="7" type="primary">cbiT</name>
    <name evidence="7" type="ORF">EBQ34_13630</name>
</gene>
<keyword evidence="2" id="KW-0169">Cobalamin biosynthesis</keyword>
<dbReference type="NCBIfam" id="TIGR02469">
    <property type="entry name" value="CbiT"/>
    <property type="match status" value="1"/>
</dbReference>
<dbReference type="SUPFAM" id="SSF53335">
    <property type="entry name" value="S-adenosyl-L-methionine-dependent methyltransferases"/>
    <property type="match status" value="1"/>
</dbReference>
<dbReference type="OrthoDB" id="9787825at2"/>
<evidence type="ECO:0000256" key="2">
    <source>
        <dbReference type="ARBA" id="ARBA00022573"/>
    </source>
</evidence>
<dbReference type="PANTHER" id="PTHR43182">
    <property type="entry name" value="COBALT-PRECORRIN-6B C(15)-METHYLTRANSFERASE (DECARBOXYLATING)"/>
    <property type="match status" value="1"/>
</dbReference>
<dbReference type="Proteomes" id="UP000275180">
    <property type="component" value="Unassembled WGS sequence"/>
</dbReference>
<evidence type="ECO:0000313" key="8">
    <source>
        <dbReference type="Proteomes" id="UP000275180"/>
    </source>
</evidence>
<dbReference type="GO" id="GO:0009236">
    <property type="term" value="P:cobalamin biosynthetic process"/>
    <property type="evidence" value="ECO:0007669"/>
    <property type="project" value="UniProtKB-UniPathway"/>
</dbReference>
<dbReference type="Gene3D" id="3.40.50.150">
    <property type="entry name" value="Vaccinia Virus protein VP39"/>
    <property type="match status" value="1"/>
</dbReference>
<feature type="domain" description="Tetrapyrrole methylase" evidence="6">
    <location>
        <begin position="12"/>
        <end position="195"/>
    </location>
</feature>
<organism evidence="7 8">
    <name type="scientific">Vandammella animalimorsus</name>
    <dbReference type="NCBI Taxonomy" id="2029117"/>
    <lineage>
        <taxon>Bacteria</taxon>
        <taxon>Pseudomonadati</taxon>
        <taxon>Pseudomonadota</taxon>
        <taxon>Betaproteobacteria</taxon>
        <taxon>Burkholderiales</taxon>
        <taxon>Comamonadaceae</taxon>
        <taxon>Vandammella</taxon>
    </lineage>
</organism>
<evidence type="ECO:0000259" key="6">
    <source>
        <dbReference type="Pfam" id="PF00590"/>
    </source>
</evidence>
<evidence type="ECO:0000256" key="3">
    <source>
        <dbReference type="ARBA" id="ARBA00022603"/>
    </source>
</evidence>
<dbReference type="Pfam" id="PF00590">
    <property type="entry name" value="TP_methylase"/>
    <property type="match status" value="1"/>
</dbReference>
<dbReference type="InterPro" id="IPR029063">
    <property type="entry name" value="SAM-dependent_MTases_sf"/>
</dbReference>
<dbReference type="UniPathway" id="UPA00148"/>
<dbReference type="AlphaFoldDB" id="A0A3M6R218"/>
<sequence>MADSIDSPWLTLVGLHEDGLPGLCPAAQQALAQAQTVFGAPRHLALAQVALQPAGRGRPWPVPFALDELLALRGQQQVVALVSGDPFWFGAGGSLAERLAPHEWRSLGQSPTFSLVAAQLGWRLEHTDCLGLHASAHQQLLPLLAPGRQCIVLLRDGAAALALAQWLQAEGWGASAYWVLQALGGPQARCRHWPAAQQAIAALQAEPAQAPVAVALRAAGGRALPAAPGRSEDWFAHDGQISKAPVRALTLAALAPVRDAHLWDIGSGSGAVAVEWCLAGGSATSIEALPARAANIRANAQRFGLQQRLQVLQGKAPDALQPQDGAPPLPAPQAVFVGGGFDAALFAWLQAQLPPGCRLVVNAVTLQTQALLTQLHGQHGGQLLKIDIASAAPLGRMHGWQAARTLLQWCWQRGGWV</sequence>
<dbReference type="GO" id="GO:0008276">
    <property type="term" value="F:protein methyltransferase activity"/>
    <property type="evidence" value="ECO:0007669"/>
    <property type="project" value="InterPro"/>
</dbReference>
<keyword evidence="4 7" id="KW-0808">Transferase</keyword>
<evidence type="ECO:0000313" key="7">
    <source>
        <dbReference type="EMBL" id="RMX09324.1"/>
    </source>
</evidence>
<dbReference type="Gene3D" id="3.40.1010.10">
    <property type="entry name" value="Cobalt-precorrin-4 Transmethylase, Domain 1"/>
    <property type="match status" value="1"/>
</dbReference>
<dbReference type="InterPro" id="IPR050714">
    <property type="entry name" value="Cobalamin_biosynth_MTase"/>
</dbReference>
<dbReference type="InterPro" id="IPR014008">
    <property type="entry name" value="Cbl_synth_MTase_CbiT"/>
</dbReference>
<keyword evidence="3 7" id="KW-0489">Methyltransferase</keyword>
<dbReference type="InterPro" id="IPR006365">
    <property type="entry name" value="Cbl_synth_CobL"/>
</dbReference>
<dbReference type="InterPro" id="IPR014777">
    <property type="entry name" value="4pyrrole_Mease_sub1"/>
</dbReference>
<dbReference type="EMBL" id="RDQJ01000032">
    <property type="protein sequence ID" value="RMX09324.1"/>
    <property type="molecule type" value="Genomic_DNA"/>
</dbReference>
<accession>A0A3M6R218</accession>
<protein>
    <submittedName>
        <fullName evidence="7">Precorrin-6Y C5,15-methyltransferase (Decarboxylating) subunit CbiT</fullName>
    </submittedName>
</protein>
<dbReference type="PANTHER" id="PTHR43182:SF1">
    <property type="entry name" value="COBALT-PRECORRIN-7 C(5)-METHYLTRANSFERASE"/>
    <property type="match status" value="1"/>
</dbReference>
<dbReference type="InterPro" id="IPR035996">
    <property type="entry name" value="4pyrrol_Methylase_sf"/>
</dbReference>
<evidence type="ECO:0000256" key="5">
    <source>
        <dbReference type="ARBA" id="ARBA00022691"/>
    </source>
</evidence>
<evidence type="ECO:0000256" key="1">
    <source>
        <dbReference type="ARBA" id="ARBA00004953"/>
    </source>
</evidence>
<dbReference type="SUPFAM" id="SSF53790">
    <property type="entry name" value="Tetrapyrrole methylase"/>
    <property type="match status" value="1"/>
</dbReference>
<dbReference type="InterPro" id="IPR000878">
    <property type="entry name" value="4pyrrol_Mease"/>
</dbReference>
<reference evidence="7 8" key="1">
    <citation type="submission" date="2018-10" db="EMBL/GenBank/DDBJ databases">
        <title>Comamonadaceae CDC group NO-1 genome sequencing and assembly.</title>
        <authorList>
            <person name="Bernier A.-M."/>
            <person name="Bernard K."/>
        </authorList>
    </citation>
    <scope>NUCLEOTIDE SEQUENCE [LARGE SCALE GENOMIC DNA]</scope>
    <source>
        <strain evidence="7 8">NML180582</strain>
    </source>
</reference>
<comment type="caution">
    <text evidence="7">The sequence shown here is derived from an EMBL/GenBank/DDBJ whole genome shotgun (WGS) entry which is preliminary data.</text>
</comment>
<keyword evidence="5" id="KW-0949">S-adenosyl-L-methionine</keyword>
<proteinExistence type="predicted"/>